<organism evidence="10 11">
    <name type="scientific">Methanohalarchaeum thermophilum</name>
    <dbReference type="NCBI Taxonomy" id="1903181"/>
    <lineage>
        <taxon>Archaea</taxon>
        <taxon>Methanobacteriati</taxon>
        <taxon>Methanobacteriota</taxon>
        <taxon>Methanonatronarchaeia</taxon>
        <taxon>Methanonatronarchaeales</taxon>
        <taxon>Methanonatronarchaeaceae</taxon>
        <taxon>Candidatus Methanohalarchaeum</taxon>
    </lineage>
</organism>
<proteinExistence type="predicted"/>
<gene>
    <name evidence="10" type="ORF">BTN85_1931</name>
</gene>
<reference evidence="10" key="1">
    <citation type="submission" date="2016-12" db="EMBL/GenBank/DDBJ databases">
        <title>Discovery of methanogenic haloarchaea.</title>
        <authorList>
            <person name="Sorokin D.Y."/>
            <person name="Makarova K.S."/>
            <person name="Abbas B."/>
            <person name="Ferrer M."/>
            <person name="Golyshin P.N."/>
        </authorList>
    </citation>
    <scope>NUCLEOTIDE SEQUENCE [LARGE SCALE GENOMIC DNA]</scope>
    <source>
        <strain evidence="10">HMET1</strain>
    </source>
</reference>
<evidence type="ECO:0000259" key="9">
    <source>
        <dbReference type="PROSITE" id="PS51379"/>
    </source>
</evidence>
<dbReference type="PROSITE" id="PS50157">
    <property type="entry name" value="ZINC_FINGER_C2H2_2"/>
    <property type="match status" value="1"/>
</dbReference>
<keyword evidence="3" id="KW-0479">Metal-binding</keyword>
<evidence type="ECO:0000256" key="6">
    <source>
        <dbReference type="ARBA" id="ARBA00023004"/>
    </source>
</evidence>
<dbReference type="PANTHER" id="PTHR43177">
    <property type="entry name" value="PROTEIN NRFC"/>
    <property type="match status" value="1"/>
</dbReference>
<dbReference type="Pfam" id="PF13247">
    <property type="entry name" value="Fer4_11"/>
    <property type="match status" value="1"/>
</dbReference>
<name>A0A1Q6DSG0_METT1</name>
<feature type="domain" description="4Fe-4S ferredoxin-type" evidence="9">
    <location>
        <begin position="129"/>
        <end position="161"/>
    </location>
</feature>
<dbReference type="Gene3D" id="3.30.70.20">
    <property type="match status" value="2"/>
</dbReference>
<evidence type="ECO:0000256" key="7">
    <source>
        <dbReference type="ARBA" id="ARBA00023014"/>
    </source>
</evidence>
<dbReference type="GO" id="GO:0051539">
    <property type="term" value="F:4 iron, 4 sulfur cluster binding"/>
    <property type="evidence" value="ECO:0007669"/>
    <property type="project" value="UniProtKB-KW"/>
</dbReference>
<dbReference type="Proteomes" id="UP000185744">
    <property type="component" value="Unassembled WGS sequence"/>
</dbReference>
<dbReference type="SUPFAM" id="SSF54862">
    <property type="entry name" value="4Fe-4S ferredoxins"/>
    <property type="match status" value="1"/>
</dbReference>
<comment type="caution">
    <text evidence="10">The sequence shown here is derived from an EMBL/GenBank/DDBJ whole genome shotgun (WGS) entry which is preliminary data.</text>
</comment>
<evidence type="ECO:0000256" key="3">
    <source>
        <dbReference type="ARBA" id="ARBA00022723"/>
    </source>
</evidence>
<keyword evidence="4" id="KW-0677">Repeat</keyword>
<dbReference type="PANTHER" id="PTHR43177:SF5">
    <property type="entry name" value="ANAEROBIC DIMETHYL SULFOXIDE REDUCTASE CHAIN B-RELATED"/>
    <property type="match status" value="1"/>
</dbReference>
<dbReference type="InterPro" id="IPR013087">
    <property type="entry name" value="Znf_C2H2_type"/>
</dbReference>
<evidence type="ECO:0000256" key="4">
    <source>
        <dbReference type="ARBA" id="ARBA00022737"/>
    </source>
</evidence>
<evidence type="ECO:0000259" key="8">
    <source>
        <dbReference type="PROSITE" id="PS50157"/>
    </source>
</evidence>
<keyword evidence="1" id="KW-0813">Transport</keyword>
<evidence type="ECO:0000313" key="11">
    <source>
        <dbReference type="Proteomes" id="UP000185744"/>
    </source>
</evidence>
<dbReference type="NCBIfam" id="TIGR01409">
    <property type="entry name" value="TAT_signal_seq"/>
    <property type="match status" value="1"/>
</dbReference>
<evidence type="ECO:0000256" key="5">
    <source>
        <dbReference type="ARBA" id="ARBA00022982"/>
    </source>
</evidence>
<dbReference type="InterPro" id="IPR017896">
    <property type="entry name" value="4Fe4S_Fe-S-bd"/>
</dbReference>
<accession>A0A1Q6DSG0</accession>
<keyword evidence="2" id="KW-0004">4Fe-4S</keyword>
<protein>
    <submittedName>
        <fullName evidence="10">Fe-S-cluster-containing hydrogenase component 2, HycB</fullName>
    </submittedName>
</protein>
<evidence type="ECO:0000313" key="10">
    <source>
        <dbReference type="EMBL" id="OKY77283.1"/>
    </source>
</evidence>
<feature type="domain" description="C2H2-type" evidence="8">
    <location>
        <begin position="51"/>
        <end position="79"/>
    </location>
</feature>
<evidence type="ECO:0000256" key="2">
    <source>
        <dbReference type="ARBA" id="ARBA00022485"/>
    </source>
</evidence>
<evidence type="ECO:0000256" key="1">
    <source>
        <dbReference type="ARBA" id="ARBA00022448"/>
    </source>
</evidence>
<feature type="domain" description="4Fe-4S ferredoxin-type" evidence="9">
    <location>
        <begin position="164"/>
        <end position="195"/>
    </location>
</feature>
<keyword evidence="11" id="KW-1185">Reference proteome</keyword>
<keyword evidence="6" id="KW-0408">Iron</keyword>
<sequence>MKEKKEVEVQEKDNREGSELTRRQLLKMVAVGGAATTVGVSGCLEREEVMQPCPYCDQEFETETALRDHIETEHAGEISEYKKAKGYLVVDDEKCTECCSCMLACSLVHEGKSSLSNSRIQVLEDPFEGFPEDVTFGFCHQCDDPVCADSCPEEAIIVDEDHMNVRRVDQEKCTGCGICLEECYYKPENMVWNEEKQVAMKCDLCKNTPYWEHDKKEFACVEACPVNAIKFVEEPPSPSGPAGYYVNLRGEGWGELDLPTD</sequence>
<dbReference type="CDD" id="cd10550">
    <property type="entry name" value="DMSOR_beta_like"/>
    <property type="match status" value="1"/>
</dbReference>
<keyword evidence="7" id="KW-0411">Iron-sulfur</keyword>
<dbReference type="InterPro" id="IPR019546">
    <property type="entry name" value="TAT_signal_bac_arc"/>
</dbReference>
<dbReference type="InParanoid" id="A0A1Q6DSG0"/>
<dbReference type="PROSITE" id="PS51379">
    <property type="entry name" value="4FE4S_FER_2"/>
    <property type="match status" value="3"/>
</dbReference>
<dbReference type="STRING" id="1903181.BTN85_1931"/>
<dbReference type="GO" id="GO:0046872">
    <property type="term" value="F:metal ion binding"/>
    <property type="evidence" value="ECO:0007669"/>
    <property type="project" value="UniProtKB-KW"/>
</dbReference>
<feature type="domain" description="4Fe-4S ferredoxin-type" evidence="9">
    <location>
        <begin position="86"/>
        <end position="105"/>
    </location>
</feature>
<dbReference type="PROSITE" id="PS00028">
    <property type="entry name" value="ZINC_FINGER_C2H2_1"/>
    <property type="match status" value="1"/>
</dbReference>
<keyword evidence="5" id="KW-0249">Electron transport</keyword>
<dbReference type="InterPro" id="IPR050954">
    <property type="entry name" value="ET_IronSulfur_Cluster-Binding"/>
</dbReference>
<dbReference type="EMBL" id="MSDW01000002">
    <property type="protein sequence ID" value="OKY77283.1"/>
    <property type="molecule type" value="Genomic_DNA"/>
</dbReference>
<dbReference type="AlphaFoldDB" id="A0A1Q6DSG0"/>